<evidence type="ECO:0000313" key="2">
    <source>
        <dbReference type="Proteomes" id="UP001162972"/>
    </source>
</evidence>
<keyword evidence="2" id="KW-1185">Reference proteome</keyword>
<evidence type="ECO:0000313" key="1">
    <source>
        <dbReference type="EMBL" id="KAJ6427319.1"/>
    </source>
</evidence>
<protein>
    <submittedName>
        <fullName evidence="1">Uncharacterized protein</fullName>
    </submittedName>
</protein>
<organism evidence="1 2">
    <name type="scientific">Salix udensis</name>
    <dbReference type="NCBI Taxonomy" id="889485"/>
    <lineage>
        <taxon>Eukaryota</taxon>
        <taxon>Viridiplantae</taxon>
        <taxon>Streptophyta</taxon>
        <taxon>Embryophyta</taxon>
        <taxon>Tracheophyta</taxon>
        <taxon>Spermatophyta</taxon>
        <taxon>Magnoliopsida</taxon>
        <taxon>eudicotyledons</taxon>
        <taxon>Gunneridae</taxon>
        <taxon>Pentapetalae</taxon>
        <taxon>rosids</taxon>
        <taxon>fabids</taxon>
        <taxon>Malpighiales</taxon>
        <taxon>Salicaceae</taxon>
        <taxon>Saliceae</taxon>
        <taxon>Salix</taxon>
    </lineage>
</organism>
<reference evidence="1 2" key="1">
    <citation type="journal article" date="2023" name="Int. J. Mol. Sci.">
        <title>De Novo Assembly and Annotation of 11 Diverse Shrub Willow (Salix) Genomes Reveals Novel Gene Organization in Sex-Linked Regions.</title>
        <authorList>
            <person name="Hyden B."/>
            <person name="Feng K."/>
            <person name="Yates T.B."/>
            <person name="Jawdy S."/>
            <person name="Cereghino C."/>
            <person name="Smart L.B."/>
            <person name="Muchero W."/>
        </authorList>
    </citation>
    <scope>NUCLEOTIDE SEQUENCE [LARGE SCALE GENOMIC DNA]</scope>
    <source>
        <tissue evidence="1">Shoot tip</tissue>
    </source>
</reference>
<dbReference type="EMBL" id="JAPFFJ010000005">
    <property type="protein sequence ID" value="KAJ6427319.1"/>
    <property type="molecule type" value="Genomic_DNA"/>
</dbReference>
<proteinExistence type="predicted"/>
<sequence>MVSAKWDYYLSVLLNSLEKVSAGVVGFIICSGNCWDLPFPEGSCMKSEYILSCLFAEKVAGWTEQTAKKHVGFVSQDELTSPINFLEFLAEIIVHVMPGSIHGAAQKSRRQGDQCILEFVFRFSLFFSSLVRLGLMEELFRLTLE</sequence>
<dbReference type="Proteomes" id="UP001162972">
    <property type="component" value="Chromosome 1"/>
</dbReference>
<gene>
    <name evidence="1" type="ORF">OIU84_022835</name>
</gene>
<dbReference type="AlphaFoldDB" id="A0AAD6PEZ1"/>
<name>A0AAD6PEZ1_9ROSI</name>
<accession>A0AAD6PEZ1</accession>
<comment type="caution">
    <text evidence="1">The sequence shown here is derived from an EMBL/GenBank/DDBJ whole genome shotgun (WGS) entry which is preliminary data.</text>
</comment>